<keyword evidence="16" id="KW-1185">Reference proteome</keyword>
<dbReference type="HAMAP" id="MF_01113">
    <property type="entry name" value="DNApol_IV"/>
    <property type="match status" value="1"/>
</dbReference>
<dbReference type="GO" id="GO:0006260">
    <property type="term" value="P:DNA replication"/>
    <property type="evidence" value="ECO:0007669"/>
    <property type="project" value="UniProtKB-KW"/>
</dbReference>
<keyword evidence="10" id="KW-0239">DNA-directed DNA polymerase</keyword>
<comment type="caution">
    <text evidence="15">The sequence shown here is derived from an EMBL/GenBank/DDBJ whole genome shotgun (WGS) entry which is preliminary data.</text>
</comment>
<dbReference type="InterPro" id="IPR036775">
    <property type="entry name" value="DNA_pol_Y-fam_lit_finger_sf"/>
</dbReference>
<dbReference type="Gene3D" id="1.10.150.20">
    <property type="entry name" value="5' to 3' exonuclease, C-terminal subdomain"/>
    <property type="match status" value="1"/>
</dbReference>
<evidence type="ECO:0000256" key="6">
    <source>
        <dbReference type="ARBA" id="ARBA00022705"/>
    </source>
</evidence>
<keyword evidence="6" id="KW-0235">DNA replication</keyword>
<evidence type="ECO:0000256" key="1">
    <source>
        <dbReference type="ARBA" id="ARBA00010945"/>
    </source>
</evidence>
<dbReference type="PROSITE" id="PS50173">
    <property type="entry name" value="UMUC"/>
    <property type="match status" value="1"/>
</dbReference>
<dbReference type="GO" id="GO:0005634">
    <property type="term" value="C:nucleus"/>
    <property type="evidence" value="ECO:0007669"/>
    <property type="project" value="TreeGrafter"/>
</dbReference>
<dbReference type="Pfam" id="PF00817">
    <property type="entry name" value="IMS"/>
    <property type="match status" value="1"/>
</dbReference>
<evidence type="ECO:0000256" key="5">
    <source>
        <dbReference type="ARBA" id="ARBA00022695"/>
    </source>
</evidence>
<evidence type="ECO:0000256" key="8">
    <source>
        <dbReference type="ARBA" id="ARBA00022763"/>
    </source>
</evidence>
<dbReference type="InterPro" id="IPR043128">
    <property type="entry name" value="Rev_trsase/Diguanyl_cyclase"/>
</dbReference>
<dbReference type="InterPro" id="IPR001126">
    <property type="entry name" value="UmuC"/>
</dbReference>
<evidence type="ECO:0000256" key="10">
    <source>
        <dbReference type="ARBA" id="ARBA00022932"/>
    </source>
</evidence>
<keyword evidence="11" id="KW-0234">DNA repair</keyword>
<dbReference type="GO" id="GO:0003684">
    <property type="term" value="F:damaged DNA binding"/>
    <property type="evidence" value="ECO:0007669"/>
    <property type="project" value="InterPro"/>
</dbReference>
<feature type="compositionally biased region" description="Basic residues" evidence="13">
    <location>
        <begin position="603"/>
        <end position="623"/>
    </location>
</feature>
<keyword evidence="9" id="KW-0460">Magnesium</keyword>
<dbReference type="VEuPathDB" id="TrichDB:TRFO_11240"/>
<dbReference type="AlphaFoldDB" id="A0A1J4J804"/>
<dbReference type="Gene3D" id="1.10.150.810">
    <property type="match status" value="1"/>
</dbReference>
<gene>
    <name evidence="15" type="primary">mug40</name>
    <name evidence="15" type="ORF">TRFO_11240</name>
</gene>
<evidence type="ECO:0000256" key="13">
    <source>
        <dbReference type="SAM" id="MobiDB-lite"/>
    </source>
</evidence>
<protein>
    <recommendedName>
        <fullName evidence="3">DNA polymerase kappa</fullName>
        <ecNumber evidence="2">2.7.7.7</ecNumber>
    </recommendedName>
</protein>
<dbReference type="Pfam" id="PF11798">
    <property type="entry name" value="IMS_HHH"/>
    <property type="match status" value="1"/>
</dbReference>
<reference evidence="15" key="1">
    <citation type="submission" date="2016-10" db="EMBL/GenBank/DDBJ databases">
        <authorList>
            <person name="Benchimol M."/>
            <person name="Almeida L.G."/>
            <person name="Vasconcelos A.T."/>
            <person name="Perreira-Neves A."/>
            <person name="Rosa I.A."/>
            <person name="Tasca T."/>
            <person name="Bogo M.R."/>
            <person name="de Souza W."/>
        </authorList>
    </citation>
    <scope>NUCLEOTIDE SEQUENCE [LARGE SCALE GENOMIC DNA]</scope>
    <source>
        <strain evidence="15">K</strain>
    </source>
</reference>
<feature type="domain" description="UmuC" evidence="14">
    <location>
        <begin position="92"/>
        <end position="275"/>
    </location>
</feature>
<proteinExistence type="inferred from homology"/>
<dbReference type="Gene3D" id="3.30.1490.100">
    <property type="entry name" value="DNA polymerase, Y-family, little finger domain"/>
    <property type="match status" value="1"/>
</dbReference>
<dbReference type="CDD" id="cd03586">
    <property type="entry name" value="PolY_Pol_IV_kappa"/>
    <property type="match status" value="1"/>
</dbReference>
<evidence type="ECO:0000313" key="16">
    <source>
        <dbReference type="Proteomes" id="UP000179807"/>
    </source>
</evidence>
<dbReference type="InterPro" id="IPR017961">
    <property type="entry name" value="DNA_pol_Y-fam_little_finger"/>
</dbReference>
<evidence type="ECO:0000256" key="7">
    <source>
        <dbReference type="ARBA" id="ARBA00022723"/>
    </source>
</evidence>
<keyword evidence="8" id="KW-0227">DNA damage</keyword>
<accession>A0A1J4J804</accession>
<dbReference type="InterPro" id="IPR024728">
    <property type="entry name" value="PolY_HhH_motif"/>
</dbReference>
<dbReference type="InterPro" id="IPR022880">
    <property type="entry name" value="DNApol_IV"/>
</dbReference>
<dbReference type="SUPFAM" id="SSF100879">
    <property type="entry name" value="Lesion bypass DNA polymerase (Y-family), little finger domain"/>
    <property type="match status" value="1"/>
</dbReference>
<comment type="catalytic activity">
    <reaction evidence="12">
        <text>DNA(n) + a 2'-deoxyribonucleoside 5'-triphosphate = DNA(n+1) + diphosphate</text>
        <dbReference type="Rhea" id="RHEA:22508"/>
        <dbReference type="Rhea" id="RHEA-COMP:17339"/>
        <dbReference type="Rhea" id="RHEA-COMP:17340"/>
        <dbReference type="ChEBI" id="CHEBI:33019"/>
        <dbReference type="ChEBI" id="CHEBI:61560"/>
        <dbReference type="ChEBI" id="CHEBI:173112"/>
        <dbReference type="EC" id="2.7.7.7"/>
    </reaction>
</comment>
<evidence type="ECO:0000256" key="12">
    <source>
        <dbReference type="ARBA" id="ARBA00049244"/>
    </source>
</evidence>
<evidence type="ECO:0000256" key="2">
    <source>
        <dbReference type="ARBA" id="ARBA00012417"/>
    </source>
</evidence>
<evidence type="ECO:0000256" key="11">
    <source>
        <dbReference type="ARBA" id="ARBA00023204"/>
    </source>
</evidence>
<dbReference type="RefSeq" id="XP_068347504.1">
    <property type="nucleotide sequence ID" value="XM_068495925.1"/>
</dbReference>
<dbReference type="GO" id="GO:0042276">
    <property type="term" value="P:error-prone translesion synthesis"/>
    <property type="evidence" value="ECO:0007669"/>
    <property type="project" value="TreeGrafter"/>
</dbReference>
<evidence type="ECO:0000256" key="3">
    <source>
        <dbReference type="ARBA" id="ARBA00016178"/>
    </source>
</evidence>
<dbReference type="InterPro" id="IPR043502">
    <property type="entry name" value="DNA/RNA_pol_sf"/>
</dbReference>
<comment type="similarity">
    <text evidence="1">Belongs to the DNA polymerase type-Y family.</text>
</comment>
<dbReference type="GO" id="GO:0046872">
    <property type="term" value="F:metal ion binding"/>
    <property type="evidence" value="ECO:0007669"/>
    <property type="project" value="UniProtKB-KW"/>
</dbReference>
<keyword evidence="7" id="KW-0479">Metal-binding</keyword>
<dbReference type="OrthoDB" id="1747274at2759"/>
<dbReference type="InterPro" id="IPR050116">
    <property type="entry name" value="DNA_polymerase-Y"/>
</dbReference>
<dbReference type="EMBL" id="MLAK01001326">
    <property type="protein sequence ID" value="OHS94367.1"/>
    <property type="molecule type" value="Genomic_DNA"/>
</dbReference>
<sequence length="640" mass="72742">MTAPAHNLLFNQVKAGLSSVNPDDVSHKIIEVSKDTKFFAHQKERSKSIDHQIDELKYKLRTATESQLNLALIQVDSFIKSLEKKRDIESVYFHADLDAFFASVEEIDDPTLVGTPFVVGGSIKHGVVSTSSYEARKFGVRSGMAIFIALSLCPHLRIVDHHGNRYFEMSQKVKDVFAIYDPNFTSFGLDEATLNVTDYLKKTGRTPLDIAKEIQAEVTRRTGLTISIGIAPTHQLSKISSDINKPNGVFIVPNSKDEMINFIRSLPVRKIPGIGGVTERKLQELHFEKMSDIMDRRDEVWFLFSKTFCSFIFSSAVGIPYSPKTADDRKSISKERTFDATNDIVNLMEMVEYLAEKLAINLQRGGIGCRTVTLKFKSVDFQVYSHCITFDRDTSKISDITGAAIKLLMEEHRTLHLTLRLIGVRVSNLVYPGQARQKTIKDWVVKGFIEPQTKLISEPNVNKNQNEEENEKNKDKMEINIKNQQKKKKGVIEKYFTEKEFQKRSRITPLKIIPNGILSSDDDESNNENANMEDMNNENLNFANEIEMGICEQPNIDPFEQFELFAQSDCFVHSSSPKRPEKTSHGTFSIGSFFGCELPLPKSPKKDKQKSKNKVKNKNKINKPKKEVVEKGLKELNMFY</sequence>
<dbReference type="PANTHER" id="PTHR11076:SF33">
    <property type="entry name" value="DNA POLYMERASE KAPPA"/>
    <property type="match status" value="1"/>
</dbReference>
<feature type="region of interest" description="Disordered" evidence="13">
    <location>
        <begin position="599"/>
        <end position="628"/>
    </location>
</feature>
<dbReference type="Pfam" id="PF11799">
    <property type="entry name" value="IMS_C"/>
    <property type="match status" value="1"/>
</dbReference>
<dbReference type="Proteomes" id="UP000179807">
    <property type="component" value="Unassembled WGS sequence"/>
</dbReference>
<dbReference type="GO" id="GO:0003887">
    <property type="term" value="F:DNA-directed DNA polymerase activity"/>
    <property type="evidence" value="ECO:0007669"/>
    <property type="project" value="UniProtKB-KW"/>
</dbReference>
<evidence type="ECO:0000256" key="4">
    <source>
        <dbReference type="ARBA" id="ARBA00022679"/>
    </source>
</evidence>
<dbReference type="PANTHER" id="PTHR11076">
    <property type="entry name" value="DNA REPAIR POLYMERASE UMUC / TRANSFERASE FAMILY MEMBER"/>
    <property type="match status" value="1"/>
</dbReference>
<feature type="region of interest" description="Disordered" evidence="13">
    <location>
        <begin position="456"/>
        <end position="475"/>
    </location>
</feature>
<dbReference type="FunFam" id="3.30.1490.100:FF:000004">
    <property type="entry name" value="DNA polymerase IV"/>
    <property type="match status" value="1"/>
</dbReference>
<evidence type="ECO:0000313" key="15">
    <source>
        <dbReference type="EMBL" id="OHS94367.1"/>
    </source>
</evidence>
<dbReference type="EC" id="2.7.7.7" evidence="2"/>
<name>A0A1J4J804_9EUKA</name>
<dbReference type="GO" id="GO:0006281">
    <property type="term" value="P:DNA repair"/>
    <property type="evidence" value="ECO:0007669"/>
    <property type="project" value="UniProtKB-KW"/>
</dbReference>
<organism evidence="15 16">
    <name type="scientific">Tritrichomonas foetus</name>
    <dbReference type="NCBI Taxonomy" id="1144522"/>
    <lineage>
        <taxon>Eukaryota</taxon>
        <taxon>Metamonada</taxon>
        <taxon>Parabasalia</taxon>
        <taxon>Tritrichomonadida</taxon>
        <taxon>Tritrichomonadidae</taxon>
        <taxon>Tritrichomonas</taxon>
    </lineage>
</organism>
<dbReference type="Gene3D" id="3.30.70.270">
    <property type="match status" value="1"/>
</dbReference>
<keyword evidence="4" id="KW-0808">Transferase</keyword>
<dbReference type="Gene3D" id="3.40.1170.60">
    <property type="match status" value="1"/>
</dbReference>
<keyword evidence="5" id="KW-0548">Nucleotidyltransferase</keyword>
<evidence type="ECO:0000259" key="14">
    <source>
        <dbReference type="PROSITE" id="PS50173"/>
    </source>
</evidence>
<evidence type="ECO:0000256" key="9">
    <source>
        <dbReference type="ARBA" id="ARBA00022842"/>
    </source>
</evidence>
<dbReference type="GeneID" id="94830629"/>
<dbReference type="SUPFAM" id="SSF56672">
    <property type="entry name" value="DNA/RNA polymerases"/>
    <property type="match status" value="1"/>
</dbReference>